<keyword evidence="3" id="KW-0863">Zinc-finger</keyword>
<feature type="region of interest" description="Disordered" evidence="11">
    <location>
        <begin position="58"/>
        <end position="120"/>
    </location>
</feature>
<feature type="compositionally biased region" description="Polar residues" evidence="11">
    <location>
        <begin position="185"/>
        <end position="197"/>
    </location>
</feature>
<comment type="similarity">
    <text evidence="10">Belongs to the SGF11 family.</text>
</comment>
<evidence type="ECO:0000256" key="9">
    <source>
        <dbReference type="ARBA" id="ARBA00023242"/>
    </source>
</evidence>
<keyword evidence="2" id="KW-0479">Metal-binding</keyword>
<keyword evidence="9" id="KW-0539">Nucleus</keyword>
<organism evidence="12 13">
    <name type="scientific">Tilletia horrida</name>
    <dbReference type="NCBI Taxonomy" id="155126"/>
    <lineage>
        <taxon>Eukaryota</taxon>
        <taxon>Fungi</taxon>
        <taxon>Dikarya</taxon>
        <taxon>Basidiomycota</taxon>
        <taxon>Ustilaginomycotina</taxon>
        <taxon>Exobasidiomycetes</taxon>
        <taxon>Tilletiales</taxon>
        <taxon>Tilletiaceae</taxon>
        <taxon>Tilletia</taxon>
    </lineage>
</organism>
<dbReference type="Gene3D" id="3.30.160.60">
    <property type="entry name" value="Classic Zinc Finger"/>
    <property type="match status" value="1"/>
</dbReference>
<feature type="compositionally biased region" description="Low complexity" evidence="11">
    <location>
        <begin position="59"/>
        <end position="92"/>
    </location>
</feature>
<keyword evidence="6" id="KW-0805">Transcription regulation</keyword>
<evidence type="ECO:0000313" key="12">
    <source>
        <dbReference type="EMBL" id="KAK0524858.1"/>
    </source>
</evidence>
<dbReference type="GO" id="GO:0070461">
    <property type="term" value="C:SAGA-type complex"/>
    <property type="evidence" value="ECO:0007669"/>
    <property type="project" value="UniProtKB-ARBA"/>
</dbReference>
<dbReference type="EMBL" id="JAPDMQ010000430">
    <property type="protein sequence ID" value="KAK0524858.1"/>
    <property type="molecule type" value="Genomic_DNA"/>
</dbReference>
<feature type="compositionally biased region" description="Gly residues" evidence="11">
    <location>
        <begin position="1"/>
        <end position="12"/>
    </location>
</feature>
<dbReference type="InterPro" id="IPR013246">
    <property type="entry name" value="SAGA_su_Sgf11"/>
</dbReference>
<dbReference type="GO" id="GO:0006325">
    <property type="term" value="P:chromatin organization"/>
    <property type="evidence" value="ECO:0007669"/>
    <property type="project" value="UniProtKB-KW"/>
</dbReference>
<evidence type="ECO:0000256" key="6">
    <source>
        <dbReference type="ARBA" id="ARBA00023015"/>
    </source>
</evidence>
<comment type="subcellular location">
    <subcellularLocation>
        <location evidence="1 10">Nucleus</location>
    </subcellularLocation>
</comment>
<dbReference type="GO" id="GO:0008270">
    <property type="term" value="F:zinc ion binding"/>
    <property type="evidence" value="ECO:0007669"/>
    <property type="project" value="UniProtKB-KW"/>
</dbReference>
<gene>
    <name evidence="12" type="ORF">OC842_005705</name>
</gene>
<keyword evidence="5" id="KW-0156">Chromatin regulator</keyword>
<evidence type="ECO:0000256" key="4">
    <source>
        <dbReference type="ARBA" id="ARBA00022833"/>
    </source>
</evidence>
<evidence type="ECO:0000256" key="11">
    <source>
        <dbReference type="SAM" id="MobiDB-lite"/>
    </source>
</evidence>
<evidence type="ECO:0000313" key="13">
    <source>
        <dbReference type="Proteomes" id="UP001176521"/>
    </source>
</evidence>
<evidence type="ECO:0000256" key="8">
    <source>
        <dbReference type="ARBA" id="ARBA00023163"/>
    </source>
</evidence>
<sequence length="397" mass="36756">MPDASGGAGEAGGSSTEVSAATDPKAILGARLMAMLLQEVVLDVGVKAHSLVTAERRLAASTTSSASPSRSGGPSQSQSQSQSQSLSPSRTRASPNAATIGQQGQKEEGEMDVDEDDAVGDGPAAVVAATATATATATAASAGPEESVCAKCGKADCVGASGAVDCPDPTGASSQSASLAPPPANGSSSTGPASTTLKPDLYSHNPLYECLVCSRQVAANRYANHLANCLGIGAKAASSRKVANRGQKIANVLESRRKATALVPGAEMFVSSLSGPGGGGAGAGAGGAGAGAGAGAGGAGGGSLGAGTGRAGTPGLMMAAAAAARAVGAGAGAGAGGVGSSSRQSTPAAVSGLGVSPAGGGGEDGPSSGGGGGSSGGGGNSSRGLSPGDVGAGGVAK</sequence>
<keyword evidence="13" id="KW-1185">Reference proteome</keyword>
<dbReference type="AlphaFoldDB" id="A0AAN6JIS2"/>
<keyword evidence="7 10" id="KW-0010">Activator</keyword>
<accession>A0AAN6JIS2</accession>
<protein>
    <recommendedName>
        <fullName evidence="10">SAGA-associated factor 11</fullName>
    </recommendedName>
</protein>
<name>A0AAN6JIS2_9BASI</name>
<evidence type="ECO:0000256" key="3">
    <source>
        <dbReference type="ARBA" id="ARBA00022771"/>
    </source>
</evidence>
<feature type="compositionally biased region" description="Gly residues" evidence="11">
    <location>
        <begin position="357"/>
        <end position="381"/>
    </location>
</feature>
<comment type="caution">
    <text evidence="12">The sequence shown here is derived from an EMBL/GenBank/DDBJ whole genome shotgun (WGS) entry which is preliminary data.</text>
</comment>
<feature type="region of interest" description="Disordered" evidence="11">
    <location>
        <begin position="333"/>
        <end position="397"/>
    </location>
</feature>
<feature type="region of interest" description="Disordered" evidence="11">
    <location>
        <begin position="1"/>
        <end position="20"/>
    </location>
</feature>
<evidence type="ECO:0000256" key="10">
    <source>
        <dbReference type="RuleBase" id="RU261113"/>
    </source>
</evidence>
<feature type="compositionally biased region" description="Acidic residues" evidence="11">
    <location>
        <begin position="109"/>
        <end position="119"/>
    </location>
</feature>
<evidence type="ECO:0000256" key="1">
    <source>
        <dbReference type="ARBA" id="ARBA00004123"/>
    </source>
</evidence>
<dbReference type="Pfam" id="PF08209">
    <property type="entry name" value="Sgf11"/>
    <property type="match status" value="1"/>
</dbReference>
<evidence type="ECO:0000256" key="5">
    <source>
        <dbReference type="ARBA" id="ARBA00022853"/>
    </source>
</evidence>
<dbReference type="Proteomes" id="UP001176521">
    <property type="component" value="Unassembled WGS sequence"/>
</dbReference>
<feature type="region of interest" description="Disordered" evidence="11">
    <location>
        <begin position="168"/>
        <end position="198"/>
    </location>
</feature>
<dbReference type="GO" id="GO:0005634">
    <property type="term" value="C:nucleus"/>
    <property type="evidence" value="ECO:0007669"/>
    <property type="project" value="UniProtKB-SubCell"/>
</dbReference>
<feature type="compositionally biased region" description="Polar residues" evidence="11">
    <location>
        <begin position="93"/>
        <end position="104"/>
    </location>
</feature>
<reference evidence="12" key="1">
    <citation type="journal article" date="2023" name="PhytoFront">
        <title>Draft Genome Resources of Seven Strains of Tilletia horrida, Causal Agent of Kernel Smut of Rice.</title>
        <authorList>
            <person name="Khanal S."/>
            <person name="Antony Babu S."/>
            <person name="Zhou X.G."/>
        </authorList>
    </citation>
    <scope>NUCLEOTIDE SEQUENCE</scope>
    <source>
        <strain evidence="12">TX3</strain>
    </source>
</reference>
<proteinExistence type="inferred from homology"/>
<evidence type="ECO:0000256" key="2">
    <source>
        <dbReference type="ARBA" id="ARBA00022723"/>
    </source>
</evidence>
<keyword evidence="8" id="KW-0804">Transcription</keyword>
<keyword evidence="4" id="KW-0862">Zinc</keyword>
<evidence type="ECO:0000256" key="7">
    <source>
        <dbReference type="ARBA" id="ARBA00023159"/>
    </source>
</evidence>